<dbReference type="InterPro" id="IPR006501">
    <property type="entry name" value="Pectinesterase_inhib_dom"/>
</dbReference>
<evidence type="ECO:0000256" key="1">
    <source>
        <dbReference type="ARBA" id="ARBA00022729"/>
    </source>
</evidence>
<dbReference type="InterPro" id="IPR035513">
    <property type="entry name" value="Invertase/methylesterase_inhib"/>
</dbReference>
<keyword evidence="7" id="KW-1185">Reference proteome</keyword>
<dbReference type="GO" id="GO:0009827">
    <property type="term" value="P:plant-type cell wall modification"/>
    <property type="evidence" value="ECO:0000318"/>
    <property type="project" value="GO_Central"/>
</dbReference>
<dbReference type="AlphaFoldDB" id="A0A0Q3N6M9"/>
<evidence type="ECO:0000259" key="4">
    <source>
        <dbReference type="Pfam" id="PF04043"/>
    </source>
</evidence>
<accession>A0A0Q3N6M9</accession>
<dbReference type="InterPro" id="IPR051955">
    <property type="entry name" value="PME_Inhibitor"/>
</dbReference>
<evidence type="ECO:0000313" key="7">
    <source>
        <dbReference type="Proteomes" id="UP000008810"/>
    </source>
</evidence>
<keyword evidence="1 3" id="KW-0732">Signal</keyword>
<reference evidence="5" key="2">
    <citation type="submission" date="2017-06" db="EMBL/GenBank/DDBJ databases">
        <title>WGS assembly of Brachypodium distachyon.</title>
        <authorList>
            <consortium name="The International Brachypodium Initiative"/>
            <person name="Lucas S."/>
            <person name="Harmon-Smith M."/>
            <person name="Lail K."/>
            <person name="Tice H."/>
            <person name="Grimwood J."/>
            <person name="Bruce D."/>
            <person name="Barry K."/>
            <person name="Shu S."/>
            <person name="Lindquist E."/>
            <person name="Wang M."/>
            <person name="Pitluck S."/>
            <person name="Vogel J.P."/>
            <person name="Garvin D.F."/>
            <person name="Mockler T.C."/>
            <person name="Schmutz J."/>
            <person name="Rokhsar D."/>
            <person name="Bevan M.W."/>
        </authorList>
    </citation>
    <scope>NUCLEOTIDE SEQUENCE</scope>
    <source>
        <strain evidence="5">Bd21</strain>
    </source>
</reference>
<protein>
    <recommendedName>
        <fullName evidence="4">Pectinesterase inhibitor domain-containing protein</fullName>
    </recommendedName>
</protein>
<dbReference type="STRING" id="15368.A0A0Q3N6M9"/>
<feature type="compositionally biased region" description="Pro residues" evidence="2">
    <location>
        <begin position="197"/>
        <end position="223"/>
    </location>
</feature>
<evidence type="ECO:0000313" key="6">
    <source>
        <dbReference type="EnsemblPlants" id="KQK12342"/>
    </source>
</evidence>
<name>A0A0Q3N6M9_BRADI</name>
<feature type="region of interest" description="Disordered" evidence="2">
    <location>
        <begin position="191"/>
        <end position="232"/>
    </location>
</feature>
<feature type="chain" id="PRO_5033725099" description="Pectinesterase inhibitor domain-containing protein" evidence="3">
    <location>
        <begin position="30"/>
        <end position="232"/>
    </location>
</feature>
<feature type="signal peptide" evidence="3">
    <location>
        <begin position="1"/>
        <end position="29"/>
    </location>
</feature>
<dbReference type="GO" id="GO:0004857">
    <property type="term" value="F:enzyme inhibitor activity"/>
    <property type="evidence" value="ECO:0000318"/>
    <property type="project" value="GO_Central"/>
</dbReference>
<gene>
    <name evidence="5" type="ORF">BRADI_1g03080v3</name>
</gene>
<dbReference type="GO" id="GO:0009505">
    <property type="term" value="C:plant-type cell wall"/>
    <property type="evidence" value="ECO:0000318"/>
    <property type="project" value="GO_Central"/>
</dbReference>
<evidence type="ECO:0000256" key="2">
    <source>
        <dbReference type="SAM" id="MobiDB-lite"/>
    </source>
</evidence>
<sequence>MAACRRSRPTASLLLMSLLLSSPIVLVSGGLPAKEACLKSPDPAFCAKFLASIPDSKSAPDARGLAELAIRAAAKAGAEMGSSARAKLDAVTVKGPEWLCMDACVADVEEAVSRLDVDKGKKSSKSKAMGDAKFEDARDYVETAESDGLTFNCDLCRGGLPAPVQTGLLPKDNEFQKIMGVLGALLKLVPGGGDGPSPAPAPGPEPELGPSSGPAPAPAPSPHPFSLLGQLP</sequence>
<dbReference type="EnsemblPlants" id="KQK12342">
    <property type="protein sequence ID" value="KQK12342"/>
    <property type="gene ID" value="BRADI_1g03080v3"/>
</dbReference>
<dbReference type="EMBL" id="CM000880">
    <property type="protein sequence ID" value="KQK12342.2"/>
    <property type="molecule type" value="Genomic_DNA"/>
</dbReference>
<dbReference type="OrthoDB" id="654755at2759"/>
<dbReference type="PANTHER" id="PTHR31080:SF140">
    <property type="entry name" value="PECTINESTERASE INHIBITOR DOMAIN-CONTAINING PROTEIN"/>
    <property type="match status" value="1"/>
</dbReference>
<dbReference type="InParanoid" id="A0A0Q3N6M9"/>
<dbReference type="Gramene" id="KQK12342">
    <property type="protein sequence ID" value="KQK12342"/>
    <property type="gene ID" value="BRADI_1g03080v3"/>
</dbReference>
<proteinExistence type="predicted"/>
<dbReference type="Gene3D" id="1.20.140.40">
    <property type="entry name" value="Invertase/pectin methylesterase inhibitor family protein"/>
    <property type="match status" value="1"/>
</dbReference>
<feature type="domain" description="Pectinesterase inhibitor" evidence="4">
    <location>
        <begin position="34"/>
        <end position="160"/>
    </location>
</feature>
<reference evidence="6" key="3">
    <citation type="submission" date="2018-08" db="UniProtKB">
        <authorList>
            <consortium name="EnsemblPlants"/>
        </authorList>
    </citation>
    <scope>IDENTIFICATION</scope>
    <source>
        <strain evidence="6">cv. Bd21</strain>
    </source>
</reference>
<dbReference type="Pfam" id="PF04043">
    <property type="entry name" value="PMEI"/>
    <property type="match status" value="1"/>
</dbReference>
<reference evidence="5 6" key="1">
    <citation type="journal article" date="2010" name="Nature">
        <title>Genome sequencing and analysis of the model grass Brachypodium distachyon.</title>
        <authorList>
            <consortium name="International Brachypodium Initiative"/>
        </authorList>
    </citation>
    <scope>NUCLEOTIDE SEQUENCE [LARGE SCALE GENOMIC DNA]</scope>
    <source>
        <strain evidence="5 6">Bd21</strain>
    </source>
</reference>
<dbReference type="SUPFAM" id="SSF101148">
    <property type="entry name" value="Plant invertase/pectin methylesterase inhibitor"/>
    <property type="match status" value="1"/>
</dbReference>
<dbReference type="Proteomes" id="UP000008810">
    <property type="component" value="Chromosome 1"/>
</dbReference>
<organism evidence="5">
    <name type="scientific">Brachypodium distachyon</name>
    <name type="common">Purple false brome</name>
    <name type="synonym">Trachynia distachya</name>
    <dbReference type="NCBI Taxonomy" id="15368"/>
    <lineage>
        <taxon>Eukaryota</taxon>
        <taxon>Viridiplantae</taxon>
        <taxon>Streptophyta</taxon>
        <taxon>Embryophyta</taxon>
        <taxon>Tracheophyta</taxon>
        <taxon>Spermatophyta</taxon>
        <taxon>Magnoliopsida</taxon>
        <taxon>Liliopsida</taxon>
        <taxon>Poales</taxon>
        <taxon>Poaceae</taxon>
        <taxon>BOP clade</taxon>
        <taxon>Pooideae</taxon>
        <taxon>Stipodae</taxon>
        <taxon>Brachypodieae</taxon>
        <taxon>Brachypodium</taxon>
    </lineage>
</organism>
<evidence type="ECO:0000256" key="3">
    <source>
        <dbReference type="SAM" id="SignalP"/>
    </source>
</evidence>
<dbReference type="PANTHER" id="PTHR31080">
    <property type="entry name" value="PECTINESTERASE INHIBITOR-LIKE"/>
    <property type="match status" value="1"/>
</dbReference>
<evidence type="ECO:0000313" key="5">
    <source>
        <dbReference type="EMBL" id="KQK12342.2"/>
    </source>
</evidence>